<protein>
    <submittedName>
        <fullName evidence="1">Uncharacterized protein</fullName>
    </submittedName>
</protein>
<evidence type="ECO:0000313" key="1">
    <source>
        <dbReference type="EMBL" id="CDF36624.1"/>
    </source>
</evidence>
<evidence type="ECO:0000313" key="2">
    <source>
        <dbReference type="Proteomes" id="UP000012073"/>
    </source>
</evidence>
<dbReference type="AlphaFoldDB" id="R7QEW4"/>
<gene>
    <name evidence="1" type="ORF">CHC_T00004897001</name>
</gene>
<dbReference type="RefSeq" id="XP_005716443.1">
    <property type="nucleotide sequence ID" value="XM_005716386.1"/>
</dbReference>
<dbReference type="GeneID" id="17324160"/>
<dbReference type="EMBL" id="HG001794">
    <property type="protein sequence ID" value="CDF36624.1"/>
    <property type="molecule type" value="Genomic_DNA"/>
</dbReference>
<dbReference type="Proteomes" id="UP000012073">
    <property type="component" value="Unassembled WGS sequence"/>
</dbReference>
<name>R7QEW4_CHOCR</name>
<dbReference type="Gramene" id="CDF36624">
    <property type="protein sequence ID" value="CDF36624"/>
    <property type="gene ID" value="CHC_T00004897001"/>
</dbReference>
<proteinExistence type="predicted"/>
<dbReference type="KEGG" id="ccp:CHC_T00004897001"/>
<accession>R7QEW4</accession>
<organism evidence="1 2">
    <name type="scientific">Chondrus crispus</name>
    <name type="common">Carrageen Irish moss</name>
    <name type="synonym">Polymorpha crispa</name>
    <dbReference type="NCBI Taxonomy" id="2769"/>
    <lineage>
        <taxon>Eukaryota</taxon>
        <taxon>Rhodophyta</taxon>
        <taxon>Florideophyceae</taxon>
        <taxon>Rhodymeniophycidae</taxon>
        <taxon>Gigartinales</taxon>
        <taxon>Gigartinaceae</taxon>
        <taxon>Chondrus</taxon>
    </lineage>
</organism>
<keyword evidence="2" id="KW-1185">Reference proteome</keyword>
<reference evidence="2" key="1">
    <citation type="journal article" date="2013" name="Proc. Natl. Acad. Sci. U.S.A.">
        <title>Genome structure and metabolic features in the red seaweed Chondrus crispus shed light on evolution of the Archaeplastida.</title>
        <authorList>
            <person name="Collen J."/>
            <person name="Porcel B."/>
            <person name="Carre W."/>
            <person name="Ball S.G."/>
            <person name="Chaparro C."/>
            <person name="Tonon T."/>
            <person name="Barbeyron T."/>
            <person name="Michel G."/>
            <person name="Noel B."/>
            <person name="Valentin K."/>
            <person name="Elias M."/>
            <person name="Artiguenave F."/>
            <person name="Arun A."/>
            <person name="Aury J.M."/>
            <person name="Barbosa-Neto J.F."/>
            <person name="Bothwell J.H."/>
            <person name="Bouget F.Y."/>
            <person name="Brillet L."/>
            <person name="Cabello-Hurtado F."/>
            <person name="Capella-Gutierrez S."/>
            <person name="Charrier B."/>
            <person name="Cladiere L."/>
            <person name="Cock J.M."/>
            <person name="Coelho S.M."/>
            <person name="Colleoni C."/>
            <person name="Czjzek M."/>
            <person name="Da Silva C."/>
            <person name="Delage L."/>
            <person name="Denoeud F."/>
            <person name="Deschamps P."/>
            <person name="Dittami S.M."/>
            <person name="Gabaldon T."/>
            <person name="Gachon C.M."/>
            <person name="Groisillier A."/>
            <person name="Herve C."/>
            <person name="Jabbari K."/>
            <person name="Katinka M."/>
            <person name="Kloareg B."/>
            <person name="Kowalczyk N."/>
            <person name="Labadie K."/>
            <person name="Leblanc C."/>
            <person name="Lopez P.J."/>
            <person name="McLachlan D.H."/>
            <person name="Meslet-Cladiere L."/>
            <person name="Moustafa A."/>
            <person name="Nehr Z."/>
            <person name="Nyvall Collen P."/>
            <person name="Panaud O."/>
            <person name="Partensky F."/>
            <person name="Poulain J."/>
            <person name="Rensing S.A."/>
            <person name="Rousvoal S."/>
            <person name="Samson G."/>
            <person name="Symeonidi A."/>
            <person name="Weissenbach J."/>
            <person name="Zambounis A."/>
            <person name="Wincker P."/>
            <person name="Boyen C."/>
        </authorList>
    </citation>
    <scope>NUCLEOTIDE SEQUENCE [LARGE SCALE GENOMIC DNA]</scope>
    <source>
        <strain evidence="2">cv. Stackhouse</strain>
    </source>
</reference>
<sequence>MMAASKYYTFARTGRQPQWWLRKESHSSGGVGR</sequence>